<feature type="transmembrane region" description="Helical" evidence="1">
    <location>
        <begin position="329"/>
        <end position="346"/>
    </location>
</feature>
<dbReference type="Proteomes" id="UP000501568">
    <property type="component" value="Chromosome"/>
</dbReference>
<dbReference type="EMBL" id="CP049109">
    <property type="protein sequence ID" value="QIG79563.1"/>
    <property type="molecule type" value="Genomic_DNA"/>
</dbReference>
<evidence type="ECO:0000313" key="3">
    <source>
        <dbReference type="Proteomes" id="UP000501568"/>
    </source>
</evidence>
<feature type="transmembrane region" description="Helical" evidence="1">
    <location>
        <begin position="225"/>
        <end position="246"/>
    </location>
</feature>
<feature type="transmembrane region" description="Helical" evidence="1">
    <location>
        <begin position="114"/>
        <end position="134"/>
    </location>
</feature>
<dbReference type="KEGG" id="spzr:G5C33_07005"/>
<organism evidence="2 3">
    <name type="scientific">Stakelama tenebrarum</name>
    <dbReference type="NCBI Taxonomy" id="2711215"/>
    <lineage>
        <taxon>Bacteria</taxon>
        <taxon>Pseudomonadati</taxon>
        <taxon>Pseudomonadota</taxon>
        <taxon>Alphaproteobacteria</taxon>
        <taxon>Sphingomonadales</taxon>
        <taxon>Sphingomonadaceae</taxon>
        <taxon>Stakelama</taxon>
    </lineage>
</organism>
<dbReference type="AlphaFoldDB" id="A0A6G6Y4N2"/>
<evidence type="ECO:0008006" key="4">
    <source>
        <dbReference type="Google" id="ProtNLM"/>
    </source>
</evidence>
<feature type="transmembrane region" description="Helical" evidence="1">
    <location>
        <begin position="191"/>
        <end position="218"/>
    </location>
</feature>
<feature type="transmembrane region" description="Helical" evidence="1">
    <location>
        <begin position="146"/>
        <end position="171"/>
    </location>
</feature>
<keyword evidence="1" id="KW-0812">Transmembrane</keyword>
<keyword evidence="1" id="KW-0472">Membrane</keyword>
<name>A0A6G6Y4N2_9SPHN</name>
<reference evidence="2 3" key="1">
    <citation type="submission" date="2020-02" db="EMBL/GenBank/DDBJ databases">
        <authorList>
            <person name="Zheng R.K."/>
            <person name="Sun C.M."/>
        </authorList>
    </citation>
    <scope>NUCLEOTIDE SEQUENCE [LARGE SCALE GENOMIC DNA]</scope>
    <source>
        <strain evidence="3">zrk23</strain>
    </source>
</reference>
<feature type="transmembrane region" description="Helical" evidence="1">
    <location>
        <begin position="266"/>
        <end position="299"/>
    </location>
</feature>
<sequence length="370" mass="40083">MRGAEPFWLREPSRFARLRATPARAVLVLLGLLILLSFTATGIGDPPAITAAHQADRAATDLALYDQIVAGVRHGGGYYDVTAQALRANDYPLRPFVTFRLPALAMVQAALPPLAVQLLLYLVAILTAFAWLGRIMPELPRLAPRIAIVILLAGSMVAFTQTELAAFHEIWAAQLIALSLALRRPGRWVEAVALGLAAMLIRETAALFAMLMALAAWIDGERREAIGWGVVLAIFAAVVGAHAWAVAQVTGPLDPTSPGWLGMQGFGLFVKSVTLATALQVLPLWLAGPLVALAIFGWFCWDEPAALRMAALLAIWAVLMSGFARLDTFYWGLMVSPVLLVGLVFVPDGLRDCFARALDRRPVRVQIVRR</sequence>
<accession>A0A6G6Y4N2</accession>
<protein>
    <recommendedName>
        <fullName evidence="4">DUF2029 domain-containing protein</fullName>
    </recommendedName>
</protein>
<keyword evidence="1" id="KW-1133">Transmembrane helix</keyword>
<evidence type="ECO:0000256" key="1">
    <source>
        <dbReference type="SAM" id="Phobius"/>
    </source>
</evidence>
<gene>
    <name evidence="2" type="ORF">G5C33_07005</name>
</gene>
<feature type="transmembrane region" description="Helical" evidence="1">
    <location>
        <begin position="306"/>
        <end position="323"/>
    </location>
</feature>
<proteinExistence type="predicted"/>
<keyword evidence="3" id="KW-1185">Reference proteome</keyword>
<evidence type="ECO:0000313" key="2">
    <source>
        <dbReference type="EMBL" id="QIG79563.1"/>
    </source>
</evidence>